<dbReference type="Pfam" id="PF11255">
    <property type="entry name" value="DUF3054"/>
    <property type="match status" value="1"/>
</dbReference>
<dbReference type="AlphaFoldDB" id="A0A921ENF9"/>
<reference evidence="2" key="2">
    <citation type="submission" date="2021-09" db="EMBL/GenBank/DDBJ databases">
        <authorList>
            <person name="Gilroy R."/>
        </authorList>
    </citation>
    <scope>NUCLEOTIDE SEQUENCE</scope>
    <source>
        <strain evidence="2">ChiGjej3B3-7470</strain>
    </source>
</reference>
<dbReference type="EMBL" id="DYZF01000068">
    <property type="protein sequence ID" value="HJE50921.1"/>
    <property type="molecule type" value="Genomic_DNA"/>
</dbReference>
<feature type="transmembrane region" description="Helical" evidence="1">
    <location>
        <begin position="60"/>
        <end position="80"/>
    </location>
</feature>
<accession>A0A921ENF9</accession>
<dbReference type="Proteomes" id="UP000712713">
    <property type="component" value="Unassembled WGS sequence"/>
</dbReference>
<comment type="caution">
    <text evidence="2">The sequence shown here is derived from an EMBL/GenBank/DDBJ whole genome shotgun (WGS) entry which is preliminary data.</text>
</comment>
<sequence>MQRVVPIILDLVAVVIFAIAGRASHGLNPAGVLVTAWPFLVACLVAWGALFLLKDDGYGARAALVVWLVTLAGGMGLRLASGDTAAPAFVIVATLFLAATFIGWRLIAWALRRRSAA</sequence>
<keyword evidence="1" id="KW-0472">Membrane</keyword>
<feature type="transmembrane region" description="Helical" evidence="1">
    <location>
        <begin position="86"/>
        <end position="107"/>
    </location>
</feature>
<name>A0A921ENF9_9ACTN</name>
<feature type="transmembrane region" description="Helical" evidence="1">
    <location>
        <begin position="30"/>
        <end position="53"/>
    </location>
</feature>
<evidence type="ECO:0000313" key="2">
    <source>
        <dbReference type="EMBL" id="HJE50921.1"/>
    </source>
</evidence>
<keyword evidence="1" id="KW-1133">Transmembrane helix</keyword>
<feature type="transmembrane region" description="Helical" evidence="1">
    <location>
        <begin position="7"/>
        <end position="24"/>
    </location>
</feature>
<evidence type="ECO:0000256" key="1">
    <source>
        <dbReference type="SAM" id="Phobius"/>
    </source>
</evidence>
<protein>
    <submittedName>
        <fullName evidence="2">DUF3054 domain-containing protein</fullName>
    </submittedName>
</protein>
<proteinExistence type="predicted"/>
<reference evidence="2" key="1">
    <citation type="journal article" date="2021" name="PeerJ">
        <title>Extensive microbial diversity within the chicken gut microbiome revealed by metagenomics and culture.</title>
        <authorList>
            <person name="Gilroy R."/>
            <person name="Ravi A."/>
            <person name="Getino M."/>
            <person name="Pursley I."/>
            <person name="Horton D.L."/>
            <person name="Alikhan N.F."/>
            <person name="Baker D."/>
            <person name="Gharbi K."/>
            <person name="Hall N."/>
            <person name="Watson M."/>
            <person name="Adriaenssens E.M."/>
            <person name="Foster-Nyarko E."/>
            <person name="Jarju S."/>
            <person name="Secka A."/>
            <person name="Antonio M."/>
            <person name="Oren A."/>
            <person name="Chaudhuri R.R."/>
            <person name="La Ragione R."/>
            <person name="Hildebrand F."/>
            <person name="Pallen M.J."/>
        </authorList>
    </citation>
    <scope>NUCLEOTIDE SEQUENCE</scope>
    <source>
        <strain evidence="2">ChiGjej3B3-7470</strain>
    </source>
</reference>
<dbReference type="InterPro" id="IPR021414">
    <property type="entry name" value="DUF3054"/>
</dbReference>
<gene>
    <name evidence="2" type="ORF">K8V15_02910</name>
</gene>
<keyword evidence="1" id="KW-0812">Transmembrane</keyword>
<evidence type="ECO:0000313" key="3">
    <source>
        <dbReference type="Proteomes" id="UP000712713"/>
    </source>
</evidence>
<organism evidence="2 3">
    <name type="scientific">Tessaracoccus flavescens</name>
    <dbReference type="NCBI Taxonomy" id="399497"/>
    <lineage>
        <taxon>Bacteria</taxon>
        <taxon>Bacillati</taxon>
        <taxon>Actinomycetota</taxon>
        <taxon>Actinomycetes</taxon>
        <taxon>Propionibacteriales</taxon>
        <taxon>Propionibacteriaceae</taxon>
        <taxon>Tessaracoccus</taxon>
    </lineage>
</organism>